<gene>
    <name evidence="1" type="ORF">I4F81_007257</name>
</gene>
<comment type="caution">
    <text evidence="1">The sequence shown here is derived from an EMBL/GenBank/DDBJ whole genome shotgun (WGS) entry which is preliminary data.</text>
</comment>
<evidence type="ECO:0000313" key="1">
    <source>
        <dbReference type="EMBL" id="KAK1864713.1"/>
    </source>
</evidence>
<dbReference type="Proteomes" id="UP000798662">
    <property type="component" value="Chromosome 2"/>
</dbReference>
<protein>
    <submittedName>
        <fullName evidence="1">Uncharacterized protein</fullName>
    </submittedName>
</protein>
<proteinExistence type="predicted"/>
<evidence type="ECO:0000313" key="2">
    <source>
        <dbReference type="Proteomes" id="UP000798662"/>
    </source>
</evidence>
<dbReference type="EMBL" id="CM020619">
    <property type="protein sequence ID" value="KAK1864713.1"/>
    <property type="molecule type" value="Genomic_DNA"/>
</dbReference>
<organism evidence="1 2">
    <name type="scientific">Pyropia yezoensis</name>
    <name type="common">Susabi-nori</name>
    <name type="synonym">Porphyra yezoensis</name>
    <dbReference type="NCBI Taxonomy" id="2788"/>
    <lineage>
        <taxon>Eukaryota</taxon>
        <taxon>Rhodophyta</taxon>
        <taxon>Bangiophyceae</taxon>
        <taxon>Bangiales</taxon>
        <taxon>Bangiaceae</taxon>
        <taxon>Pyropia</taxon>
    </lineage>
</organism>
<sequence length="447" mass="48757">MTRRRVALRAVVAAGLAVVGAAAATAAAKLGGDATGAAGAESGGAVATGSHNGDGPHAHLPLLELERRDLAARIAAAPHGEPVQFELSEWVAAMKNYHVELSSHELDVLSRGGTTEEVAAGLEEVRLAGKASVRAVAPPLTSGLCTTDYRTRKEAGDMWPGERWAWTQAMLGLHQLQGANGRTVFEQLVELHSVNAAQAHGSVQFLPWHFFYLTILETALRAIDPYVTLPYWAWSRDAVAPYNAPIWEDWFLGKTVSGQCIQTGPFVNFTTNIPVNHCVLRGFTSGPAPTGSMDFALEDETTVNALVADANLTFAEWAGTWEITHGGPHLAVGGATVRGDMWRVSRSPNDPVFFLHHAYVEKVWRDRQAAQGASYSGTHRGTPVSVSDRLVPFDLPVWRAVWDRCVWYRPTTRSFPGDHRRFLSERKIATPSTRSYMVIREVTMSMQ</sequence>
<reference evidence="1" key="1">
    <citation type="submission" date="2019-11" db="EMBL/GenBank/DDBJ databases">
        <title>Nori genome reveals adaptations in red seaweeds to the harsh intertidal environment.</title>
        <authorList>
            <person name="Wang D."/>
            <person name="Mao Y."/>
        </authorList>
    </citation>
    <scope>NUCLEOTIDE SEQUENCE</scope>
    <source>
        <tissue evidence="1">Gametophyte</tissue>
    </source>
</reference>
<keyword evidence="2" id="KW-1185">Reference proteome</keyword>
<accession>A0ACC3C3P1</accession>
<name>A0ACC3C3P1_PYRYE</name>